<feature type="compositionally biased region" description="Pro residues" evidence="1">
    <location>
        <begin position="275"/>
        <end position="285"/>
    </location>
</feature>
<evidence type="ECO:0000313" key="2">
    <source>
        <dbReference type="EMBL" id="KAF2754915.1"/>
    </source>
</evidence>
<organism evidence="2 3">
    <name type="scientific">Pseudovirgaria hyperparasitica</name>
    <dbReference type="NCBI Taxonomy" id="470096"/>
    <lineage>
        <taxon>Eukaryota</taxon>
        <taxon>Fungi</taxon>
        <taxon>Dikarya</taxon>
        <taxon>Ascomycota</taxon>
        <taxon>Pezizomycotina</taxon>
        <taxon>Dothideomycetes</taxon>
        <taxon>Dothideomycetes incertae sedis</taxon>
        <taxon>Acrospermales</taxon>
        <taxon>Acrospermaceae</taxon>
        <taxon>Pseudovirgaria</taxon>
    </lineage>
</organism>
<proteinExistence type="predicted"/>
<gene>
    <name evidence="2" type="ORF">EJ05DRAFT_520316</name>
</gene>
<sequence length="566" mass="63281">MTSLAMSEQWTQLQKSTKRRPVRSNSEVSSPESIRSEQFEFASENFETEEARRDQFHTRYLSSEEDLSSEDADMAESLLDFDDDVEVYEVESAEAVPFRIANKPIVQHPGQLAQLVCIVPATPTLVDVPPTPQSYRFSAPAGHYPRFTSSPSSSNASARSSPSSVDERRRRTIHDPTTSRMSISESSTEHTSTTTSRTSTWPSTHDSDTKRQSSFEPRLSSLSYSPPPPSFLSSDPFNSDTQPPLARSPSTTHRRLRSISKSLVMAKLTISPKKSVPPPTPPPQPRRLVPRAGTQDREPSITADLLAFLDSSPERPAAPCPERQQQQRKLIPRGAAERESTFDFGFLDDGHDEQDADEDDARKSAKPRNLRRKKSLLGLRNYAAYGLARTERGWGGRTASASLPASVILARHWGRVGEFCLRVCGPAYDERGLHSYSLACILAYVFVENDRRYEDHHSLIHTLRQRMAQNPSILRTSATISPGIPHIFPSTHCDTTHPEHAVTRPPDSTGCIPTIRHTGRVHWHLILFYAVFSLHIALPHMYSVVSFPSHIPFSHVFSNLVTADQT</sequence>
<accession>A0A6A6VXL1</accession>
<feature type="compositionally biased region" description="Acidic residues" evidence="1">
    <location>
        <begin position="350"/>
        <end position="359"/>
    </location>
</feature>
<reference evidence="2" key="1">
    <citation type="journal article" date="2020" name="Stud. Mycol.">
        <title>101 Dothideomycetes genomes: a test case for predicting lifestyles and emergence of pathogens.</title>
        <authorList>
            <person name="Haridas S."/>
            <person name="Albert R."/>
            <person name="Binder M."/>
            <person name="Bloem J."/>
            <person name="Labutti K."/>
            <person name="Salamov A."/>
            <person name="Andreopoulos B."/>
            <person name="Baker S."/>
            <person name="Barry K."/>
            <person name="Bills G."/>
            <person name="Bluhm B."/>
            <person name="Cannon C."/>
            <person name="Castanera R."/>
            <person name="Culley D."/>
            <person name="Daum C."/>
            <person name="Ezra D."/>
            <person name="Gonzalez J."/>
            <person name="Henrissat B."/>
            <person name="Kuo A."/>
            <person name="Liang C."/>
            <person name="Lipzen A."/>
            <person name="Lutzoni F."/>
            <person name="Magnuson J."/>
            <person name="Mondo S."/>
            <person name="Nolan M."/>
            <person name="Ohm R."/>
            <person name="Pangilinan J."/>
            <person name="Park H.-J."/>
            <person name="Ramirez L."/>
            <person name="Alfaro M."/>
            <person name="Sun H."/>
            <person name="Tritt A."/>
            <person name="Yoshinaga Y."/>
            <person name="Zwiers L.-H."/>
            <person name="Turgeon B."/>
            <person name="Goodwin S."/>
            <person name="Spatafora J."/>
            <person name="Crous P."/>
            <person name="Grigoriev I."/>
        </authorList>
    </citation>
    <scope>NUCLEOTIDE SEQUENCE</scope>
    <source>
        <strain evidence="2">CBS 121739</strain>
    </source>
</reference>
<name>A0A6A6VXL1_9PEZI</name>
<feature type="compositionally biased region" description="Low complexity" evidence="1">
    <location>
        <begin position="182"/>
        <end position="204"/>
    </location>
</feature>
<keyword evidence="3" id="KW-1185">Reference proteome</keyword>
<evidence type="ECO:0000256" key="1">
    <source>
        <dbReference type="SAM" id="MobiDB-lite"/>
    </source>
</evidence>
<dbReference type="GeneID" id="54489793"/>
<feature type="region of interest" description="Disordered" evidence="1">
    <location>
        <begin position="1"/>
        <end position="38"/>
    </location>
</feature>
<feature type="compositionally biased region" description="Low complexity" evidence="1">
    <location>
        <begin position="149"/>
        <end position="164"/>
    </location>
</feature>
<evidence type="ECO:0000313" key="3">
    <source>
        <dbReference type="Proteomes" id="UP000799437"/>
    </source>
</evidence>
<feature type="compositionally biased region" description="Polar residues" evidence="1">
    <location>
        <begin position="1"/>
        <end position="15"/>
    </location>
</feature>
<feature type="region of interest" description="Disordered" evidence="1">
    <location>
        <begin position="311"/>
        <end position="369"/>
    </location>
</feature>
<dbReference type="RefSeq" id="XP_033597366.1">
    <property type="nucleotide sequence ID" value="XM_033748739.1"/>
</dbReference>
<protein>
    <submittedName>
        <fullName evidence="2">Uncharacterized protein</fullName>
    </submittedName>
</protein>
<dbReference type="AlphaFoldDB" id="A0A6A6VXL1"/>
<feature type="region of interest" description="Disordered" evidence="1">
    <location>
        <begin position="137"/>
        <end position="297"/>
    </location>
</feature>
<feature type="compositionally biased region" description="Polar residues" evidence="1">
    <location>
        <begin position="23"/>
        <end position="33"/>
    </location>
</feature>
<dbReference type="EMBL" id="ML996579">
    <property type="protein sequence ID" value="KAF2754915.1"/>
    <property type="molecule type" value="Genomic_DNA"/>
</dbReference>
<dbReference type="Proteomes" id="UP000799437">
    <property type="component" value="Unassembled WGS sequence"/>
</dbReference>